<accession>A0A0M7B0U4</accession>
<protein>
    <submittedName>
        <fullName evidence="1">Uncharacterized protein</fullName>
    </submittedName>
</protein>
<sequence>MKELWHFRGSTSCLYVSEMIKLRQVLEFKRIIVEKGTN</sequence>
<proteinExistence type="predicted"/>
<keyword evidence="2" id="KW-1185">Reference proteome</keyword>
<dbReference type="AlphaFoldDB" id="A0A0M7B0U4"/>
<name>A0A0M7B0U4_9HYPH</name>
<dbReference type="EMBL" id="CXWC01000019">
    <property type="protein sequence ID" value="CTQ79454.1"/>
    <property type="molecule type" value="Genomic_DNA"/>
</dbReference>
<dbReference type="STRING" id="311410.LA5095_06220"/>
<reference evidence="2" key="1">
    <citation type="submission" date="2015-07" db="EMBL/GenBank/DDBJ databases">
        <authorList>
            <person name="Rodrigo-Torres Lidia"/>
            <person name="Arahal R.David."/>
        </authorList>
    </citation>
    <scope>NUCLEOTIDE SEQUENCE [LARGE SCALE GENOMIC DNA]</scope>
    <source>
        <strain evidence="2">CECT 5096</strain>
    </source>
</reference>
<evidence type="ECO:0000313" key="2">
    <source>
        <dbReference type="Proteomes" id="UP000049983"/>
    </source>
</evidence>
<gene>
    <name evidence="1" type="ORF">LA5096_06201</name>
</gene>
<organism evidence="1 2">
    <name type="scientific">Roseibium album</name>
    <dbReference type="NCBI Taxonomy" id="311410"/>
    <lineage>
        <taxon>Bacteria</taxon>
        <taxon>Pseudomonadati</taxon>
        <taxon>Pseudomonadota</taxon>
        <taxon>Alphaproteobacteria</taxon>
        <taxon>Hyphomicrobiales</taxon>
        <taxon>Stappiaceae</taxon>
        <taxon>Roseibium</taxon>
    </lineage>
</organism>
<evidence type="ECO:0000313" key="1">
    <source>
        <dbReference type="EMBL" id="CTQ79454.1"/>
    </source>
</evidence>
<dbReference type="Proteomes" id="UP000049983">
    <property type="component" value="Unassembled WGS sequence"/>
</dbReference>